<evidence type="ECO:0000256" key="1">
    <source>
        <dbReference type="SAM" id="Phobius"/>
    </source>
</evidence>
<dbReference type="OrthoDB" id="3862418at2"/>
<evidence type="ECO:0000313" key="3">
    <source>
        <dbReference type="Proteomes" id="UP000236654"/>
    </source>
</evidence>
<proteinExistence type="predicted"/>
<dbReference type="AlphaFoldDB" id="A0A2I0R0W0"/>
<evidence type="ECO:0000313" key="2">
    <source>
        <dbReference type="EMBL" id="PKR80218.1"/>
    </source>
</evidence>
<feature type="transmembrane region" description="Helical" evidence="1">
    <location>
        <begin position="138"/>
        <end position="161"/>
    </location>
</feature>
<gene>
    <name evidence="2" type="ORF">CW751_11185</name>
</gene>
<feature type="transmembrane region" description="Helical" evidence="1">
    <location>
        <begin position="6"/>
        <end position="27"/>
    </location>
</feature>
<feature type="transmembrane region" description="Helical" evidence="1">
    <location>
        <begin position="97"/>
        <end position="118"/>
    </location>
</feature>
<organism evidence="2 3">
    <name type="scientific">Brumimicrobium salinarum</name>
    <dbReference type="NCBI Taxonomy" id="2058658"/>
    <lineage>
        <taxon>Bacteria</taxon>
        <taxon>Pseudomonadati</taxon>
        <taxon>Bacteroidota</taxon>
        <taxon>Flavobacteriia</taxon>
        <taxon>Flavobacteriales</taxon>
        <taxon>Crocinitomicaceae</taxon>
        <taxon>Brumimicrobium</taxon>
    </lineage>
</organism>
<keyword evidence="1" id="KW-1133">Transmembrane helix</keyword>
<keyword evidence="1" id="KW-0472">Membrane</keyword>
<accession>A0A2I0R0W0</accession>
<dbReference type="Proteomes" id="UP000236654">
    <property type="component" value="Unassembled WGS sequence"/>
</dbReference>
<dbReference type="EMBL" id="PJNI01000012">
    <property type="protein sequence ID" value="PKR80218.1"/>
    <property type="molecule type" value="Genomic_DNA"/>
</dbReference>
<keyword evidence="1" id="KW-0812">Transmembrane</keyword>
<keyword evidence="3" id="KW-1185">Reference proteome</keyword>
<dbReference type="RefSeq" id="WP_101335120.1">
    <property type="nucleotide sequence ID" value="NZ_PJNI01000012.1"/>
</dbReference>
<name>A0A2I0R0W0_9FLAO</name>
<reference evidence="2 3" key="1">
    <citation type="submission" date="2017-12" db="EMBL/GenBank/DDBJ databases">
        <title>The draft genome sequence of Brumimicrobium saltpan LHR20.</title>
        <authorList>
            <person name="Do Z.-J."/>
            <person name="Luo H.-R."/>
        </authorList>
    </citation>
    <scope>NUCLEOTIDE SEQUENCE [LARGE SCALE GENOMIC DNA]</scope>
    <source>
        <strain evidence="2 3">LHR20</strain>
    </source>
</reference>
<protein>
    <submittedName>
        <fullName evidence="2">Uncharacterized protein</fullName>
    </submittedName>
</protein>
<comment type="caution">
    <text evidence="2">The sequence shown here is derived from an EMBL/GenBank/DDBJ whole genome shotgun (WGS) entry which is preliminary data.</text>
</comment>
<sequence>MSNRPVLLWTTRLLNVGIIGIVVVFYLQTIPSDNLLDNPYLQEVSTIQRDFEQNKLYTGYRYSLGIEDYTPMGMIKAAPISLITAFYRPFVWEANSAFLLVSGLEGLLLVFFTFTFFFNSGNLLQHFKFIRKQEFLVYALLFSLVLGFFVGYTSGLFNVLVRFKAPYMSLLFLFFSAKANIDMKYTAATNDRNTYLDSQVKR</sequence>